<evidence type="ECO:0000313" key="2">
    <source>
        <dbReference type="Proteomes" id="UP001642360"/>
    </source>
</evidence>
<proteinExistence type="predicted"/>
<reference evidence="1 2" key="1">
    <citation type="submission" date="2024-02" db="EMBL/GenBank/DDBJ databases">
        <authorList>
            <person name="Vignale AGUSTIN F."/>
            <person name="Sosa J E."/>
            <person name="Modenutti C."/>
        </authorList>
    </citation>
    <scope>NUCLEOTIDE SEQUENCE [LARGE SCALE GENOMIC DNA]</scope>
</reference>
<name>A0ABC8U6K8_9AQUA</name>
<dbReference type="PANTHER" id="PTHR34213">
    <property type="entry name" value="NUCLEAR TRANSPORT FACTOR 2 (NTF2) FAMILY PROTEIN"/>
    <property type="match status" value="1"/>
</dbReference>
<gene>
    <name evidence="1" type="ORF">ILEXP_LOCUS45140</name>
</gene>
<organism evidence="1 2">
    <name type="scientific">Ilex paraguariensis</name>
    <name type="common">yerba mate</name>
    <dbReference type="NCBI Taxonomy" id="185542"/>
    <lineage>
        <taxon>Eukaryota</taxon>
        <taxon>Viridiplantae</taxon>
        <taxon>Streptophyta</taxon>
        <taxon>Embryophyta</taxon>
        <taxon>Tracheophyta</taxon>
        <taxon>Spermatophyta</taxon>
        <taxon>Magnoliopsida</taxon>
        <taxon>eudicotyledons</taxon>
        <taxon>Gunneridae</taxon>
        <taxon>Pentapetalae</taxon>
        <taxon>asterids</taxon>
        <taxon>campanulids</taxon>
        <taxon>Aquifoliales</taxon>
        <taxon>Aquifoliaceae</taxon>
        <taxon>Ilex</taxon>
    </lineage>
</organism>
<accession>A0ABC8U6K8</accession>
<protein>
    <submittedName>
        <fullName evidence="1">Uncharacterized protein</fullName>
    </submittedName>
</protein>
<dbReference type="EMBL" id="CAUOFW020006593">
    <property type="protein sequence ID" value="CAK9175347.1"/>
    <property type="molecule type" value="Genomic_DNA"/>
</dbReference>
<evidence type="ECO:0000313" key="1">
    <source>
        <dbReference type="EMBL" id="CAK9175347.1"/>
    </source>
</evidence>
<dbReference type="AlphaFoldDB" id="A0ABC8U6K8"/>
<keyword evidence="2" id="KW-1185">Reference proteome</keyword>
<comment type="caution">
    <text evidence="1">The sequence shown here is derived from an EMBL/GenBank/DDBJ whole genome shotgun (WGS) entry which is preliminary data.</text>
</comment>
<dbReference type="PANTHER" id="PTHR34213:SF2">
    <property type="entry name" value="NUCLEAR TRANSPORT FACTOR 2 (NTF2) FAMILY PROTEIN"/>
    <property type="match status" value="1"/>
</dbReference>
<dbReference type="Proteomes" id="UP001642360">
    <property type="component" value="Unassembled WGS sequence"/>
</dbReference>
<sequence>MISHGKKEILIDNKQYYKFLGKEINMISLIRLYVEEGKVVRHEDWWDKKPLLNRQTVKLPLVGRIVEISRRGSMLATHAMMRFGKDPTL</sequence>